<dbReference type="PANTHER" id="PTHR45527">
    <property type="entry name" value="NONRIBOSOMAL PEPTIDE SYNTHETASE"/>
    <property type="match status" value="1"/>
</dbReference>
<dbReference type="InterPro" id="IPR029058">
    <property type="entry name" value="AB_hydrolase_fold"/>
</dbReference>
<organism evidence="5 6">
    <name type="scientific">Streptomyces microflavus</name>
    <name type="common">Streptomyces lipmanii</name>
    <dbReference type="NCBI Taxonomy" id="1919"/>
    <lineage>
        <taxon>Bacteria</taxon>
        <taxon>Bacillati</taxon>
        <taxon>Actinomycetota</taxon>
        <taxon>Actinomycetes</taxon>
        <taxon>Kitasatosporales</taxon>
        <taxon>Streptomycetaceae</taxon>
        <taxon>Streptomyces</taxon>
    </lineage>
</organism>
<dbReference type="AlphaFoldDB" id="A0A7J0D1Z6"/>
<protein>
    <recommendedName>
        <fullName evidence="4">Carrier domain-containing protein</fullName>
    </recommendedName>
</protein>
<dbReference type="Gene3D" id="3.30.300.30">
    <property type="match status" value="1"/>
</dbReference>
<feature type="domain" description="Carrier" evidence="4">
    <location>
        <begin position="39"/>
        <end position="114"/>
    </location>
</feature>
<keyword evidence="1" id="KW-0596">Phosphopantetheine</keyword>
<dbReference type="InterPro" id="IPR009081">
    <property type="entry name" value="PP-bd_ACP"/>
</dbReference>
<dbReference type="GO" id="GO:0005737">
    <property type="term" value="C:cytoplasm"/>
    <property type="evidence" value="ECO:0007669"/>
    <property type="project" value="TreeGrafter"/>
</dbReference>
<evidence type="ECO:0000256" key="2">
    <source>
        <dbReference type="ARBA" id="ARBA00022553"/>
    </source>
</evidence>
<evidence type="ECO:0000256" key="1">
    <source>
        <dbReference type="ARBA" id="ARBA00022450"/>
    </source>
</evidence>
<comment type="caution">
    <text evidence="5">The sequence shown here is derived from an EMBL/GenBank/DDBJ whole genome shotgun (WGS) entry which is preliminary data.</text>
</comment>
<dbReference type="GO" id="GO:0043041">
    <property type="term" value="P:amino acid activation for nonribosomal peptide biosynthetic process"/>
    <property type="evidence" value="ECO:0007669"/>
    <property type="project" value="TreeGrafter"/>
</dbReference>
<dbReference type="EMBL" id="BLWD01000001">
    <property type="protein sequence ID" value="GFN08773.1"/>
    <property type="molecule type" value="Genomic_DNA"/>
</dbReference>
<feature type="compositionally biased region" description="Low complexity" evidence="3">
    <location>
        <begin position="190"/>
        <end position="201"/>
    </location>
</feature>
<dbReference type="InterPro" id="IPR036736">
    <property type="entry name" value="ACP-like_sf"/>
</dbReference>
<dbReference type="InterPro" id="IPR020806">
    <property type="entry name" value="PKS_PP-bd"/>
</dbReference>
<feature type="compositionally biased region" description="Low complexity" evidence="3">
    <location>
        <begin position="214"/>
        <end position="231"/>
    </location>
</feature>
<dbReference type="PROSITE" id="PS00012">
    <property type="entry name" value="PHOSPHOPANTETHEINE"/>
    <property type="match status" value="1"/>
</dbReference>
<dbReference type="Pfam" id="PF00550">
    <property type="entry name" value="PP-binding"/>
    <property type="match status" value="1"/>
</dbReference>
<dbReference type="Gene3D" id="3.40.50.1820">
    <property type="entry name" value="alpha/beta hydrolase"/>
    <property type="match status" value="1"/>
</dbReference>
<dbReference type="Gene3D" id="1.10.1200.10">
    <property type="entry name" value="ACP-like"/>
    <property type="match status" value="1"/>
</dbReference>
<keyword evidence="2" id="KW-0597">Phosphoprotein</keyword>
<dbReference type="SUPFAM" id="SSF56801">
    <property type="entry name" value="Acetyl-CoA synthetase-like"/>
    <property type="match status" value="1"/>
</dbReference>
<dbReference type="GO" id="GO:0044550">
    <property type="term" value="P:secondary metabolite biosynthetic process"/>
    <property type="evidence" value="ECO:0007669"/>
    <property type="project" value="TreeGrafter"/>
</dbReference>
<proteinExistence type="predicted"/>
<dbReference type="SUPFAM" id="SSF47336">
    <property type="entry name" value="ACP-like"/>
    <property type="match status" value="1"/>
</dbReference>
<evidence type="ECO:0000313" key="6">
    <source>
        <dbReference type="Proteomes" id="UP000498740"/>
    </source>
</evidence>
<dbReference type="InterPro" id="IPR006162">
    <property type="entry name" value="Ppantetheine_attach_site"/>
</dbReference>
<name>A0A7J0D1Z6_STRMI</name>
<dbReference type="SUPFAM" id="SSF53474">
    <property type="entry name" value="alpha/beta-Hydrolases"/>
    <property type="match status" value="1"/>
</dbReference>
<feature type="region of interest" description="Disordered" evidence="3">
    <location>
        <begin position="184"/>
        <end position="285"/>
    </location>
</feature>
<feature type="compositionally biased region" description="Polar residues" evidence="3">
    <location>
        <begin position="232"/>
        <end position="253"/>
    </location>
</feature>
<evidence type="ECO:0000256" key="3">
    <source>
        <dbReference type="SAM" id="MobiDB-lite"/>
    </source>
</evidence>
<dbReference type="InterPro" id="IPR045851">
    <property type="entry name" value="AMP-bd_C_sf"/>
</dbReference>
<dbReference type="SMART" id="SM00823">
    <property type="entry name" value="PKS_PP"/>
    <property type="match status" value="1"/>
</dbReference>
<dbReference type="PROSITE" id="PS50075">
    <property type="entry name" value="CARRIER"/>
    <property type="match status" value="1"/>
</dbReference>
<accession>A0A7J0D1Z6</accession>
<evidence type="ECO:0000313" key="5">
    <source>
        <dbReference type="EMBL" id="GFN08773.1"/>
    </source>
</evidence>
<sequence length="285" mass="30213">MIPSYFVELPALPLTANGKVDTAALPAPRAETGERPHEEPVTLYEISVARHWKTLLGLEQVGLEDDFFEVGGSSIKLIELLHHLRTEFGVSVPVSRLYQVTTLHGMAATMQEVLHSTSTDELPYLTFNSGQAPHLFCFPPAGGHGLVYRGLAAQLPEYAVIGFNYLPGDDKVARYADLIEAARPEGRACSSATPSAATSPSRRPRSWSGADAGWATSSSSTPAASWSVTSPGTRGSASSRPNSRSTCANTPGRTPSLAKPSPTPRSTSPSAAAPPTPERSPHRSA</sequence>
<evidence type="ECO:0000259" key="4">
    <source>
        <dbReference type="PROSITE" id="PS50075"/>
    </source>
</evidence>
<dbReference type="Proteomes" id="UP000498740">
    <property type="component" value="Unassembled WGS sequence"/>
</dbReference>
<dbReference type="GO" id="GO:0017000">
    <property type="term" value="P:antibiotic biosynthetic process"/>
    <property type="evidence" value="ECO:0007669"/>
    <property type="project" value="UniProtKB-ARBA"/>
</dbReference>
<dbReference type="PANTHER" id="PTHR45527:SF1">
    <property type="entry name" value="FATTY ACID SYNTHASE"/>
    <property type="match status" value="1"/>
</dbReference>
<reference evidence="5 6" key="1">
    <citation type="submission" date="2020-05" db="EMBL/GenBank/DDBJ databases">
        <title>Whole genome shotgun sequence of Streptomyces microflavus NBRC 13062.</title>
        <authorList>
            <person name="Komaki H."/>
            <person name="Tamura T."/>
        </authorList>
    </citation>
    <scope>NUCLEOTIDE SEQUENCE [LARGE SCALE GENOMIC DNA]</scope>
    <source>
        <strain evidence="5 6">NBRC 13062</strain>
    </source>
</reference>
<gene>
    <name evidence="5" type="ORF">Smic_73290</name>
</gene>
<dbReference type="GO" id="GO:0031177">
    <property type="term" value="F:phosphopantetheine binding"/>
    <property type="evidence" value="ECO:0007669"/>
    <property type="project" value="InterPro"/>
</dbReference>